<keyword evidence="1" id="KW-0479">Metal-binding</keyword>
<dbReference type="RefSeq" id="XP_022344924.1">
    <property type="nucleotide sequence ID" value="XM_022489216.1"/>
</dbReference>
<feature type="coiled-coil region" evidence="6">
    <location>
        <begin position="114"/>
        <end position="141"/>
    </location>
</feature>
<feature type="region of interest" description="Disordered" evidence="7">
    <location>
        <begin position="202"/>
        <end position="225"/>
    </location>
</feature>
<keyword evidence="9" id="KW-1185">Reference proteome</keyword>
<evidence type="ECO:0000313" key="10">
    <source>
        <dbReference type="RefSeq" id="XP_022344922.1"/>
    </source>
</evidence>
<keyword evidence="2 5" id="KW-0863">Zinc-finger</keyword>
<evidence type="ECO:0000313" key="9">
    <source>
        <dbReference type="Proteomes" id="UP000694844"/>
    </source>
</evidence>
<evidence type="ECO:0000256" key="1">
    <source>
        <dbReference type="ARBA" id="ARBA00022723"/>
    </source>
</evidence>
<dbReference type="RefSeq" id="XP_022344925.1">
    <property type="nucleotide sequence ID" value="XM_022489217.1"/>
</dbReference>
<evidence type="ECO:0000313" key="12">
    <source>
        <dbReference type="RefSeq" id="XP_022344924.1"/>
    </source>
</evidence>
<keyword evidence="10 11" id="KW-0436">Ligase</keyword>
<dbReference type="GO" id="GO:0016874">
    <property type="term" value="F:ligase activity"/>
    <property type="evidence" value="ECO:0007669"/>
    <property type="project" value="UniProtKB-KW"/>
</dbReference>
<evidence type="ECO:0000256" key="7">
    <source>
        <dbReference type="SAM" id="MobiDB-lite"/>
    </source>
</evidence>
<dbReference type="OrthoDB" id="2535391at2759"/>
<dbReference type="GeneID" id="111137656"/>
<evidence type="ECO:0000313" key="11">
    <source>
        <dbReference type="RefSeq" id="XP_022344923.1"/>
    </source>
</evidence>
<evidence type="ECO:0000256" key="6">
    <source>
        <dbReference type="SAM" id="Coils"/>
    </source>
</evidence>
<dbReference type="InterPro" id="IPR017907">
    <property type="entry name" value="Znf_RING_CS"/>
</dbReference>
<dbReference type="RefSeq" id="XP_022344923.1">
    <property type="nucleotide sequence ID" value="XM_022489215.1"/>
</dbReference>
<dbReference type="RefSeq" id="XP_022344922.1">
    <property type="nucleotide sequence ID" value="XM_022489214.1"/>
</dbReference>
<keyword evidence="3" id="KW-0862">Zinc</keyword>
<feature type="domain" description="RING-type" evidence="8">
    <location>
        <begin position="7"/>
        <end position="46"/>
    </location>
</feature>
<dbReference type="InterPro" id="IPR042123">
    <property type="entry name" value="Zip3/RNF212-like"/>
</dbReference>
<feature type="compositionally biased region" description="Basic and acidic residues" evidence="7">
    <location>
        <begin position="272"/>
        <end position="283"/>
    </location>
</feature>
<evidence type="ECO:0000313" key="13">
    <source>
        <dbReference type="RefSeq" id="XP_022344925.1"/>
    </source>
</evidence>
<dbReference type="GO" id="GO:0007131">
    <property type="term" value="P:reciprocal meiotic recombination"/>
    <property type="evidence" value="ECO:0007669"/>
    <property type="project" value="InterPro"/>
</dbReference>
<dbReference type="PANTHER" id="PTHR22663">
    <property type="entry name" value="RING FINGER PROTEIN NARYA-RELATED"/>
    <property type="match status" value="1"/>
</dbReference>
<organism evidence="9 13">
    <name type="scientific">Crassostrea virginica</name>
    <name type="common">Eastern oyster</name>
    <dbReference type="NCBI Taxonomy" id="6565"/>
    <lineage>
        <taxon>Eukaryota</taxon>
        <taxon>Metazoa</taxon>
        <taxon>Spiralia</taxon>
        <taxon>Lophotrochozoa</taxon>
        <taxon>Mollusca</taxon>
        <taxon>Bivalvia</taxon>
        <taxon>Autobranchia</taxon>
        <taxon>Pteriomorphia</taxon>
        <taxon>Ostreida</taxon>
        <taxon>Ostreoidea</taxon>
        <taxon>Ostreidae</taxon>
        <taxon>Crassostrea</taxon>
    </lineage>
</organism>
<evidence type="ECO:0000256" key="4">
    <source>
        <dbReference type="ARBA" id="ARBA00023254"/>
    </source>
</evidence>
<dbReference type="InterPro" id="IPR013083">
    <property type="entry name" value="Znf_RING/FYVE/PHD"/>
</dbReference>
<dbReference type="KEGG" id="cvn:111137656"/>
<accession>A0A8B8EY15</accession>
<evidence type="ECO:0000259" key="8">
    <source>
        <dbReference type="PROSITE" id="PS50089"/>
    </source>
</evidence>
<dbReference type="GO" id="GO:0008270">
    <property type="term" value="F:zinc ion binding"/>
    <property type="evidence" value="ECO:0007669"/>
    <property type="project" value="UniProtKB-KW"/>
</dbReference>
<dbReference type="GO" id="GO:0000795">
    <property type="term" value="C:synaptonemal complex"/>
    <property type="evidence" value="ECO:0007669"/>
    <property type="project" value="InterPro"/>
</dbReference>
<dbReference type="GO" id="GO:0016925">
    <property type="term" value="P:protein sumoylation"/>
    <property type="evidence" value="ECO:0007669"/>
    <property type="project" value="TreeGrafter"/>
</dbReference>
<dbReference type="InterPro" id="IPR001841">
    <property type="entry name" value="Znf_RING"/>
</dbReference>
<name>A0A8B8EY15_CRAVI</name>
<gene>
    <name evidence="10 11 12 13" type="primary">LOC111137656</name>
</gene>
<dbReference type="PANTHER" id="PTHR22663:SF17">
    <property type="entry name" value="RING FINGER PROTEIN NARYA-RELATED"/>
    <property type="match status" value="1"/>
</dbReference>
<dbReference type="GO" id="GO:0007129">
    <property type="term" value="P:homologous chromosome pairing at meiosis"/>
    <property type="evidence" value="ECO:0007669"/>
    <property type="project" value="TreeGrafter"/>
</dbReference>
<keyword evidence="4" id="KW-0469">Meiosis</keyword>
<evidence type="ECO:0000256" key="5">
    <source>
        <dbReference type="PROSITE-ProRule" id="PRU00175"/>
    </source>
</evidence>
<dbReference type="Proteomes" id="UP000694844">
    <property type="component" value="Chromosome 5"/>
</dbReference>
<reference evidence="10 11" key="1">
    <citation type="submission" date="2025-04" db="UniProtKB">
        <authorList>
            <consortium name="RefSeq"/>
        </authorList>
    </citation>
    <scope>IDENTIFICATION</scope>
    <source>
        <tissue evidence="10 11">Whole sample</tissue>
    </source>
</reference>
<evidence type="ECO:0000256" key="3">
    <source>
        <dbReference type="ARBA" id="ARBA00022833"/>
    </source>
</evidence>
<sequence length="322" mass="36376">MGDWIHCNNCFLRPGTAPVQFRLTTCGHIYCDGCVNNATKPKCQMCGSTNVNVIPLSAKMGPDVQIFFTNVIELVKKHTQQTIQVMEFQNSHRRRYLSYLATQLNKQKECMEKAQKLYKYNQELEKELTNSKEEIAYLKRALKDQNIQQHNLIEINSSKSSPQATSRSGSAVIGPNYVNPKYGIRTTPPYLERQLRNTPPFGTKLSLCKTPPTSQDLKRISPRGSPTVQDCFESYAQVGVRQGRGACRVSPSPDPREAHSAPPSFSKSAAELQRRPIPMEHSDNPGIPRIQRQTPPYRDNQDKMSTSPAQRAHRSIPHPIPF</sequence>
<dbReference type="PROSITE" id="PS00518">
    <property type="entry name" value="ZF_RING_1"/>
    <property type="match status" value="1"/>
</dbReference>
<dbReference type="Gene3D" id="3.30.40.10">
    <property type="entry name" value="Zinc/RING finger domain, C3HC4 (zinc finger)"/>
    <property type="match status" value="1"/>
</dbReference>
<feature type="region of interest" description="Disordered" evidence="7">
    <location>
        <begin position="243"/>
        <end position="322"/>
    </location>
</feature>
<keyword evidence="6" id="KW-0175">Coiled coil</keyword>
<dbReference type="PROSITE" id="PS50089">
    <property type="entry name" value="ZF_RING_2"/>
    <property type="match status" value="1"/>
</dbReference>
<dbReference type="GO" id="GO:0019789">
    <property type="term" value="F:SUMO transferase activity"/>
    <property type="evidence" value="ECO:0007669"/>
    <property type="project" value="InterPro"/>
</dbReference>
<dbReference type="Pfam" id="PF14634">
    <property type="entry name" value="zf-RING_5"/>
    <property type="match status" value="1"/>
</dbReference>
<dbReference type="AlphaFoldDB" id="A0A8B8EY15"/>
<proteinExistence type="predicted"/>
<evidence type="ECO:0000256" key="2">
    <source>
        <dbReference type="ARBA" id="ARBA00022771"/>
    </source>
</evidence>
<protein>
    <submittedName>
        <fullName evidence="10 11">Probable E3 SUMO-protein ligase RNF212</fullName>
    </submittedName>
</protein>